<protein>
    <submittedName>
        <fullName evidence="1">Uncharacterized protein</fullName>
    </submittedName>
</protein>
<keyword evidence="2" id="KW-1185">Reference proteome</keyword>
<proteinExistence type="predicted"/>
<dbReference type="EMBL" id="PNYB01000017">
    <property type="protein sequence ID" value="PMS21031.1"/>
    <property type="molecule type" value="Genomic_DNA"/>
</dbReference>
<evidence type="ECO:0000313" key="2">
    <source>
        <dbReference type="Proteomes" id="UP000235347"/>
    </source>
</evidence>
<dbReference type="Proteomes" id="UP000235347">
    <property type="component" value="Unassembled WGS sequence"/>
</dbReference>
<reference evidence="1 2" key="1">
    <citation type="submission" date="2018-01" db="EMBL/GenBank/DDBJ databases">
        <title>Whole genome analyses suggest that Burkholderia sensu lato contains two further novel genera in the rhizoxinica-symbiotica group Mycetohabitans gen. nov., and Trinickia gen. nov.: implications for the evolution of diazotrophy and nodulation in the Burkholderiaceae.</title>
        <authorList>
            <person name="Estrada-de los Santos P."/>
            <person name="Palmer M."/>
            <person name="Chavez-Ramirez B."/>
            <person name="Beukes C."/>
            <person name="Steenkamp E.T."/>
            <person name="Hirsch A.M."/>
            <person name="Manyaka P."/>
            <person name="Maluk M."/>
            <person name="Lafos M."/>
            <person name="Crook M."/>
            <person name="Gross E."/>
            <person name="Simon M.F."/>
            <person name="Bueno dos Reis Junior F."/>
            <person name="Poole P.S."/>
            <person name="Venter S.N."/>
            <person name="James E.K."/>
        </authorList>
    </citation>
    <scope>NUCLEOTIDE SEQUENCE [LARGE SCALE GENOMIC DNA]</scope>
    <source>
        <strain evidence="1 2">GP25-8</strain>
    </source>
</reference>
<dbReference type="AlphaFoldDB" id="A0A2N7VV63"/>
<comment type="caution">
    <text evidence="1">The sequence shown here is derived from an EMBL/GenBank/DDBJ whole genome shotgun (WGS) entry which is preliminary data.</text>
</comment>
<accession>A0A2N7VV63</accession>
<organism evidence="1 2">
    <name type="scientific">Trinickia soli</name>
    <dbReference type="NCBI Taxonomy" id="380675"/>
    <lineage>
        <taxon>Bacteria</taxon>
        <taxon>Pseudomonadati</taxon>
        <taxon>Pseudomonadota</taxon>
        <taxon>Betaproteobacteria</taxon>
        <taxon>Burkholderiales</taxon>
        <taxon>Burkholderiaceae</taxon>
        <taxon>Trinickia</taxon>
    </lineage>
</organism>
<evidence type="ECO:0000313" key="1">
    <source>
        <dbReference type="EMBL" id="PMS21031.1"/>
    </source>
</evidence>
<sequence length="74" mass="8352">MLTLGYTCMPGVSRSDSSDSSAKRAADCTVNAIQDVVSHWIHISTHAYDEYTFVPWLNRSVFRRTVDLSQICIQ</sequence>
<name>A0A2N7VV63_9BURK</name>
<gene>
    <name evidence="1" type="ORF">C0Z19_19285</name>
</gene>